<accession>A0A922JXN7</accession>
<dbReference type="AlphaFoldDB" id="A0A922JXN7"/>
<proteinExistence type="predicted"/>
<dbReference type="EMBL" id="CM031827">
    <property type="protein sequence ID" value="KAG6724131.1"/>
    <property type="molecule type" value="Genomic_DNA"/>
</dbReference>
<gene>
    <name evidence="1" type="ORF">I3842_03G241800</name>
</gene>
<sequence length="72" mass="8404">MVYKCERQALTYVPDPQVQSESLIENWPNMRQEFIQCAPCINAFKSLLFNGTSGGRLWLANAWILHWLMSRT</sequence>
<organism evidence="1 2">
    <name type="scientific">Carya illinoinensis</name>
    <name type="common">Pecan</name>
    <dbReference type="NCBI Taxonomy" id="32201"/>
    <lineage>
        <taxon>Eukaryota</taxon>
        <taxon>Viridiplantae</taxon>
        <taxon>Streptophyta</taxon>
        <taxon>Embryophyta</taxon>
        <taxon>Tracheophyta</taxon>
        <taxon>Spermatophyta</taxon>
        <taxon>Magnoliopsida</taxon>
        <taxon>eudicotyledons</taxon>
        <taxon>Gunneridae</taxon>
        <taxon>Pentapetalae</taxon>
        <taxon>rosids</taxon>
        <taxon>fabids</taxon>
        <taxon>Fagales</taxon>
        <taxon>Juglandaceae</taxon>
        <taxon>Carya</taxon>
    </lineage>
</organism>
<dbReference type="Proteomes" id="UP000811246">
    <property type="component" value="Chromosome 3"/>
</dbReference>
<comment type="caution">
    <text evidence="1">The sequence shown here is derived from an EMBL/GenBank/DDBJ whole genome shotgun (WGS) entry which is preliminary data.</text>
</comment>
<reference evidence="1" key="1">
    <citation type="submission" date="2021-01" db="EMBL/GenBank/DDBJ databases">
        <authorList>
            <person name="Lovell J.T."/>
            <person name="Bentley N."/>
            <person name="Bhattarai G."/>
            <person name="Jenkins J.W."/>
            <person name="Sreedasyam A."/>
            <person name="Alarcon Y."/>
            <person name="Bock C."/>
            <person name="Boston L."/>
            <person name="Carlson J."/>
            <person name="Cervantes K."/>
            <person name="Clermont K."/>
            <person name="Krom N."/>
            <person name="Kubenka K."/>
            <person name="Mamidi S."/>
            <person name="Mattison C."/>
            <person name="Monteros M."/>
            <person name="Pisani C."/>
            <person name="Plott C."/>
            <person name="Rajasekar S."/>
            <person name="Rhein H.S."/>
            <person name="Rohla C."/>
            <person name="Song M."/>
            <person name="Hilaire R.S."/>
            <person name="Shu S."/>
            <person name="Wells L."/>
            <person name="Wang X."/>
            <person name="Webber J."/>
            <person name="Heerema R.J."/>
            <person name="Klein P."/>
            <person name="Conner P."/>
            <person name="Grauke L."/>
            <person name="Grimwood J."/>
            <person name="Schmutz J."/>
            <person name="Randall J.J."/>
        </authorList>
    </citation>
    <scope>NUCLEOTIDE SEQUENCE</scope>
    <source>
        <tissue evidence="1">Leaf</tissue>
    </source>
</reference>
<protein>
    <submittedName>
        <fullName evidence="1">Uncharacterized protein</fullName>
    </submittedName>
</protein>
<evidence type="ECO:0000313" key="2">
    <source>
        <dbReference type="Proteomes" id="UP000811246"/>
    </source>
</evidence>
<evidence type="ECO:0000313" key="1">
    <source>
        <dbReference type="EMBL" id="KAG6724131.1"/>
    </source>
</evidence>
<name>A0A922JXN7_CARIL</name>